<gene>
    <name evidence="4" type="ORF">PHET_11452</name>
</gene>
<evidence type="ECO:0000259" key="2">
    <source>
        <dbReference type="SMART" id="SM00355"/>
    </source>
</evidence>
<feature type="domain" description="C2H2-type" evidence="2">
    <location>
        <begin position="208"/>
        <end position="232"/>
    </location>
</feature>
<accession>A0A8J4SKW7</accession>
<dbReference type="AlphaFoldDB" id="A0A8J4SKW7"/>
<dbReference type="PANTHER" id="PTHR47487:SF8">
    <property type="entry name" value="OS08G0270900 PROTEIN"/>
    <property type="match status" value="1"/>
</dbReference>
<feature type="region of interest" description="Disordered" evidence="1">
    <location>
        <begin position="155"/>
        <end position="183"/>
    </location>
</feature>
<dbReference type="GO" id="GO:0003676">
    <property type="term" value="F:nucleic acid binding"/>
    <property type="evidence" value="ECO:0007669"/>
    <property type="project" value="InterPro"/>
</dbReference>
<protein>
    <submittedName>
        <fullName evidence="4">Uncharacterized protein</fullName>
    </submittedName>
</protein>
<name>A0A8J4SKW7_9TREM</name>
<dbReference type="Pfam" id="PF12874">
    <property type="entry name" value="zf-met"/>
    <property type="match status" value="2"/>
</dbReference>
<organism evidence="4 5">
    <name type="scientific">Paragonimus heterotremus</name>
    <dbReference type="NCBI Taxonomy" id="100268"/>
    <lineage>
        <taxon>Eukaryota</taxon>
        <taxon>Metazoa</taxon>
        <taxon>Spiralia</taxon>
        <taxon>Lophotrochozoa</taxon>
        <taxon>Platyhelminthes</taxon>
        <taxon>Trematoda</taxon>
        <taxon>Digenea</taxon>
        <taxon>Plagiorchiida</taxon>
        <taxon>Troglotremata</taxon>
        <taxon>Troglotrematidae</taxon>
        <taxon>Paragonimus</taxon>
    </lineage>
</organism>
<feature type="domain" description="C2H2-type" evidence="2">
    <location>
        <begin position="267"/>
        <end position="291"/>
    </location>
</feature>
<feature type="domain" description="U1-type" evidence="3">
    <location>
        <begin position="264"/>
        <end position="298"/>
    </location>
</feature>
<evidence type="ECO:0000313" key="4">
    <source>
        <dbReference type="EMBL" id="KAF5395747.1"/>
    </source>
</evidence>
<feature type="region of interest" description="Disordered" evidence="1">
    <location>
        <begin position="302"/>
        <end position="322"/>
    </location>
</feature>
<dbReference type="SUPFAM" id="SSF57667">
    <property type="entry name" value="beta-beta-alpha zinc fingers"/>
    <property type="match status" value="2"/>
</dbReference>
<evidence type="ECO:0000256" key="1">
    <source>
        <dbReference type="SAM" id="MobiDB-lite"/>
    </source>
</evidence>
<proteinExistence type="predicted"/>
<dbReference type="GO" id="GO:0008270">
    <property type="term" value="F:zinc ion binding"/>
    <property type="evidence" value="ECO:0007669"/>
    <property type="project" value="InterPro"/>
</dbReference>
<dbReference type="OrthoDB" id="8898434at2759"/>
<dbReference type="Proteomes" id="UP000748531">
    <property type="component" value="Unassembled WGS sequence"/>
</dbReference>
<dbReference type="EMBL" id="LUCH01010567">
    <property type="protein sequence ID" value="KAF5395747.1"/>
    <property type="molecule type" value="Genomic_DNA"/>
</dbReference>
<comment type="caution">
    <text evidence="4">The sequence shown here is derived from an EMBL/GenBank/DDBJ whole genome shotgun (WGS) entry which is preliminary data.</text>
</comment>
<sequence>MDHFGPPHLGGGHHMSEHIVYYPQSDHPIPGAVPFPRASDPPPYSGPSMSVYAPPPRVSSSGYPPNYGTTQRHSVPSATVEEFPNYGGSYRGSSGADIGDADFSSCDSPYSFGVRPLNLSERRGTSVDSWRGSFQSRHPSPKMYSRGPERFYPPSDVPVGPRFPPRFTQSGYTPRGFRGSFAGRSRRGGLTPGILDSDAVPRRPVSPLYCELCKVSCAGPKAFGEHQNGQRHKKRVAQNEAIERLQKSSDDVAVLLKTVSPSKINELRCDLCDVGCTGAEAYAAHLAGKAHQRTLRLHRDLGKPIPETEPVPVPSTVAKPAKKAASKTTTGMFLVVLQCSHTSARFGFICVSF</sequence>
<feature type="domain" description="U1-type" evidence="3">
    <location>
        <begin position="205"/>
        <end position="239"/>
    </location>
</feature>
<dbReference type="InterPro" id="IPR013087">
    <property type="entry name" value="Znf_C2H2_type"/>
</dbReference>
<dbReference type="InterPro" id="IPR036236">
    <property type="entry name" value="Znf_C2H2_sf"/>
</dbReference>
<evidence type="ECO:0000313" key="5">
    <source>
        <dbReference type="Proteomes" id="UP000748531"/>
    </source>
</evidence>
<dbReference type="InterPro" id="IPR003604">
    <property type="entry name" value="Matrin/U1-like-C_Znf_C2H2"/>
</dbReference>
<dbReference type="SMART" id="SM00451">
    <property type="entry name" value="ZnF_U1"/>
    <property type="match status" value="2"/>
</dbReference>
<evidence type="ECO:0000259" key="3">
    <source>
        <dbReference type="SMART" id="SM00451"/>
    </source>
</evidence>
<dbReference type="PANTHER" id="PTHR47487">
    <property type="entry name" value="OS06G0651300 PROTEIN-RELATED"/>
    <property type="match status" value="1"/>
</dbReference>
<dbReference type="Gene3D" id="3.30.160.60">
    <property type="entry name" value="Classic Zinc Finger"/>
    <property type="match status" value="2"/>
</dbReference>
<keyword evidence="5" id="KW-1185">Reference proteome</keyword>
<dbReference type="SMART" id="SM00355">
    <property type="entry name" value="ZnF_C2H2"/>
    <property type="match status" value="2"/>
</dbReference>
<reference evidence="4" key="1">
    <citation type="submission" date="2019-05" db="EMBL/GenBank/DDBJ databases">
        <title>Annotation for the trematode Paragonimus heterotremus.</title>
        <authorList>
            <person name="Choi Y.-J."/>
        </authorList>
    </citation>
    <scope>NUCLEOTIDE SEQUENCE</scope>
    <source>
        <strain evidence="4">LC</strain>
    </source>
</reference>